<gene>
    <name evidence="1" type="ORF">HMPREF3222_02112</name>
</gene>
<proteinExistence type="predicted"/>
<dbReference type="EMBL" id="LRPU01000105">
    <property type="protein sequence ID" value="KXA10314.1"/>
    <property type="molecule type" value="Genomic_DNA"/>
</dbReference>
<sequence>MRNKEYLMEQYKEWRKVIEENNEFQEEHGGSLPMYASVDCGEARVREDFSNYANLDEEITFEEMLELEKEYEE</sequence>
<dbReference type="RefSeq" id="WP_060796139.1">
    <property type="nucleotide sequence ID" value="NZ_KQ956244.1"/>
</dbReference>
<evidence type="ECO:0000313" key="2">
    <source>
        <dbReference type="Proteomes" id="UP000070646"/>
    </source>
</evidence>
<comment type="caution">
    <text evidence="1">The sequence shown here is derived from an EMBL/GenBank/DDBJ whole genome shotgun (WGS) entry which is preliminary data.</text>
</comment>
<dbReference type="PATRIC" id="fig|1502.174.peg.2126"/>
<name>A0A133N1Y8_CLOPF</name>
<reference evidence="1 2" key="1">
    <citation type="submission" date="2016-01" db="EMBL/GenBank/DDBJ databases">
        <authorList>
            <person name="Oliw E.H."/>
        </authorList>
    </citation>
    <scope>NUCLEOTIDE SEQUENCE [LARGE SCALE GENOMIC DNA]</scope>
    <source>
        <strain evidence="1 2">MJR7757A</strain>
    </source>
</reference>
<accession>A0A133N1Y8</accession>
<evidence type="ECO:0000313" key="1">
    <source>
        <dbReference type="EMBL" id="KXA10314.1"/>
    </source>
</evidence>
<dbReference type="Proteomes" id="UP000070646">
    <property type="component" value="Unassembled WGS sequence"/>
</dbReference>
<protein>
    <submittedName>
        <fullName evidence="1">Uncharacterized protein</fullName>
    </submittedName>
</protein>
<organism evidence="1 2">
    <name type="scientific">Clostridium perfringens</name>
    <dbReference type="NCBI Taxonomy" id="1502"/>
    <lineage>
        <taxon>Bacteria</taxon>
        <taxon>Bacillati</taxon>
        <taxon>Bacillota</taxon>
        <taxon>Clostridia</taxon>
        <taxon>Eubacteriales</taxon>
        <taxon>Clostridiaceae</taxon>
        <taxon>Clostridium</taxon>
    </lineage>
</organism>
<dbReference type="AlphaFoldDB" id="A0A133N1Y8"/>